<keyword evidence="9" id="KW-0156">Chromatin regulator</keyword>
<keyword evidence="12 13" id="KW-0539">Nucleus</keyword>
<dbReference type="Proteomes" id="UP001153737">
    <property type="component" value="Chromosome 6"/>
</dbReference>
<reference evidence="15" key="1">
    <citation type="submission" date="2022-01" db="EMBL/GenBank/DDBJ databases">
        <authorList>
            <person name="King R."/>
        </authorList>
    </citation>
    <scope>NUCLEOTIDE SEQUENCE</scope>
</reference>
<keyword evidence="6 13" id="KW-0489">Methyltransferase</keyword>
<feature type="compositionally biased region" description="Basic and acidic residues" evidence="14">
    <location>
        <begin position="111"/>
        <end position="120"/>
    </location>
</feature>
<dbReference type="GO" id="GO:0042149">
    <property type="term" value="P:cellular response to glucose starvation"/>
    <property type="evidence" value="ECO:0007669"/>
    <property type="project" value="TreeGrafter"/>
</dbReference>
<dbReference type="GO" id="GO:0005730">
    <property type="term" value="C:nucleolus"/>
    <property type="evidence" value="ECO:0007669"/>
    <property type="project" value="UniProtKB-SubCell"/>
</dbReference>
<dbReference type="Gene3D" id="1.10.10.2150">
    <property type="entry name" value="Ribosomal RNA-processing protein 8, N-terminal domain"/>
    <property type="match status" value="1"/>
</dbReference>
<dbReference type="GO" id="GO:0033553">
    <property type="term" value="C:rDNA heterochromatin"/>
    <property type="evidence" value="ECO:0007669"/>
    <property type="project" value="TreeGrafter"/>
</dbReference>
<keyword evidence="4" id="KW-0678">Repressor</keyword>
<dbReference type="EC" id="2.1.1.-" evidence="13"/>
<dbReference type="OrthoDB" id="10258825at2759"/>
<comment type="subcellular location">
    <subcellularLocation>
        <location evidence="1 13">Nucleus</location>
        <location evidence="1 13">Nucleolus</location>
    </subcellularLocation>
</comment>
<protein>
    <recommendedName>
        <fullName evidence="3 13">Ribosomal RNA-processing protein 8</fullName>
        <ecNumber evidence="13">2.1.1.-</ecNumber>
    </recommendedName>
</protein>
<evidence type="ECO:0000256" key="2">
    <source>
        <dbReference type="ARBA" id="ARBA00006301"/>
    </source>
</evidence>
<evidence type="ECO:0000256" key="4">
    <source>
        <dbReference type="ARBA" id="ARBA00022491"/>
    </source>
</evidence>
<evidence type="ECO:0000256" key="12">
    <source>
        <dbReference type="ARBA" id="ARBA00023242"/>
    </source>
</evidence>
<dbReference type="InterPro" id="IPR029063">
    <property type="entry name" value="SAM-dependent_MTases_sf"/>
</dbReference>
<keyword evidence="5 13" id="KW-0698">rRNA processing</keyword>
<dbReference type="GO" id="GO:0032259">
    <property type="term" value="P:methylation"/>
    <property type="evidence" value="ECO:0007669"/>
    <property type="project" value="UniProtKB-KW"/>
</dbReference>
<dbReference type="GO" id="GO:0006364">
    <property type="term" value="P:rRNA processing"/>
    <property type="evidence" value="ECO:0007669"/>
    <property type="project" value="UniProtKB-UniRule"/>
</dbReference>
<feature type="region of interest" description="Disordered" evidence="14">
    <location>
        <begin position="107"/>
        <end position="130"/>
    </location>
</feature>
<dbReference type="GO" id="GO:0000183">
    <property type="term" value="P:rDNA heterochromatin formation"/>
    <property type="evidence" value="ECO:0007669"/>
    <property type="project" value="TreeGrafter"/>
</dbReference>
<name>A0A9P0DX61_PHACE</name>
<evidence type="ECO:0000256" key="11">
    <source>
        <dbReference type="ARBA" id="ARBA00023163"/>
    </source>
</evidence>
<keyword evidence="7 13" id="KW-0808">Transferase</keyword>
<keyword evidence="10" id="KW-0805">Transcription regulation</keyword>
<dbReference type="PANTHER" id="PTHR12787">
    <property type="entry name" value="RIBOSOMAL RNA-PROCESSING PROTEIN 8"/>
    <property type="match status" value="1"/>
</dbReference>
<evidence type="ECO:0000256" key="8">
    <source>
        <dbReference type="ARBA" id="ARBA00022691"/>
    </source>
</evidence>
<evidence type="ECO:0000256" key="6">
    <source>
        <dbReference type="ARBA" id="ARBA00022603"/>
    </source>
</evidence>
<dbReference type="AlphaFoldDB" id="A0A9P0DX61"/>
<keyword evidence="11" id="KW-0804">Transcription</keyword>
<dbReference type="GO" id="GO:0005677">
    <property type="term" value="C:chromatin silencing complex"/>
    <property type="evidence" value="ECO:0007669"/>
    <property type="project" value="TreeGrafter"/>
</dbReference>
<dbReference type="Gene3D" id="3.40.50.150">
    <property type="entry name" value="Vaccinia Virus protein VP39"/>
    <property type="match status" value="1"/>
</dbReference>
<keyword evidence="16" id="KW-1185">Reference proteome</keyword>
<dbReference type="InterPro" id="IPR042036">
    <property type="entry name" value="RRP8_N"/>
</dbReference>
<dbReference type="GO" id="GO:0008168">
    <property type="term" value="F:methyltransferase activity"/>
    <property type="evidence" value="ECO:0007669"/>
    <property type="project" value="UniProtKB-KW"/>
</dbReference>
<dbReference type="FunFam" id="3.40.50.150:FF:000068">
    <property type="entry name" value="Ribosomal RNA-processing protein 8"/>
    <property type="match status" value="1"/>
</dbReference>
<dbReference type="SUPFAM" id="SSF53335">
    <property type="entry name" value="S-adenosyl-L-methionine-dependent methyltransferases"/>
    <property type="match status" value="1"/>
</dbReference>
<evidence type="ECO:0000256" key="14">
    <source>
        <dbReference type="SAM" id="MobiDB-lite"/>
    </source>
</evidence>
<reference evidence="15" key="2">
    <citation type="submission" date="2022-10" db="EMBL/GenBank/DDBJ databases">
        <authorList>
            <consortium name="ENA_rothamsted_submissions"/>
            <consortium name="culmorum"/>
            <person name="King R."/>
        </authorList>
    </citation>
    <scope>NUCLEOTIDE SEQUENCE</scope>
</reference>
<accession>A0A9P0DX61</accession>
<keyword evidence="8 13" id="KW-0949">S-adenosyl-L-methionine</keyword>
<comment type="function">
    <text evidence="13">Probable methyltransferase required to silence rDNA.</text>
</comment>
<comment type="similarity">
    <text evidence="2 13">Belongs to the methyltransferase superfamily. RRP8 family.</text>
</comment>
<evidence type="ECO:0000256" key="5">
    <source>
        <dbReference type="ARBA" id="ARBA00022552"/>
    </source>
</evidence>
<evidence type="ECO:0000256" key="3">
    <source>
        <dbReference type="ARBA" id="ARBA00020203"/>
    </source>
</evidence>
<dbReference type="CDD" id="cd02440">
    <property type="entry name" value="AdoMet_MTases"/>
    <property type="match status" value="1"/>
</dbReference>
<evidence type="ECO:0000256" key="1">
    <source>
        <dbReference type="ARBA" id="ARBA00004604"/>
    </source>
</evidence>
<dbReference type="InterPro" id="IPR007823">
    <property type="entry name" value="RRP8"/>
</dbReference>
<organism evidence="15 16">
    <name type="scientific">Phaedon cochleariae</name>
    <name type="common">Mustard beetle</name>
    <dbReference type="NCBI Taxonomy" id="80249"/>
    <lineage>
        <taxon>Eukaryota</taxon>
        <taxon>Metazoa</taxon>
        <taxon>Ecdysozoa</taxon>
        <taxon>Arthropoda</taxon>
        <taxon>Hexapoda</taxon>
        <taxon>Insecta</taxon>
        <taxon>Pterygota</taxon>
        <taxon>Neoptera</taxon>
        <taxon>Endopterygota</taxon>
        <taxon>Coleoptera</taxon>
        <taxon>Polyphaga</taxon>
        <taxon>Cucujiformia</taxon>
        <taxon>Chrysomeloidea</taxon>
        <taxon>Chrysomelidae</taxon>
        <taxon>Chrysomelinae</taxon>
        <taxon>Chrysomelini</taxon>
        <taxon>Phaedon</taxon>
    </lineage>
</organism>
<dbReference type="EMBL" id="OU896712">
    <property type="protein sequence ID" value="CAH1173885.1"/>
    <property type="molecule type" value="Genomic_DNA"/>
</dbReference>
<sequence length="474" mass="54861">MTMFKKANWDSDVLGQESYQELFKKSRQKSNIEVKIRKKKHHVINQMSTEKIELSTKKTDNDGTDIKVTKKANNIKNTEKKLKLIPETGSSEILTKSRKKRMKKLKKKMKYQNEDKDNNEGYKNSNIGSKSKSINAIFNNKQDKLGKKYTKLNGQPRQEISKAKLKKIDEYRSSADDVGTLMKKFKVGLKKAENLNNGQQRTILNKSVNVKHKRYDLVVGDELISTRVNGVDLRKRKFLDKLKVTLGETRVEKTTLSLRQRMLEKLKAARFRFLNEEIYTSDSKEAQKIFHNDPEAFEAYHDGYRQQVKRWPLNPLDNIIKSIHKMPKTLIVADLGCGDARLSRSIPQKVFSFDLIAVNDSVTACDMSKLPLEDGVIDVAVFCLSLMGTNLDDYLIEAHRVMKDNGILKIAEVESRFGDVDKFINDLQKYGFRNTLKDFSHNLFYFLDFKKQSSIRNKKTLPKLTLLPCLYKKR</sequence>
<proteinExistence type="inferred from homology"/>
<dbReference type="GO" id="GO:0046015">
    <property type="term" value="P:regulation of transcription by glucose"/>
    <property type="evidence" value="ECO:0007669"/>
    <property type="project" value="TreeGrafter"/>
</dbReference>
<evidence type="ECO:0000256" key="9">
    <source>
        <dbReference type="ARBA" id="ARBA00022853"/>
    </source>
</evidence>
<evidence type="ECO:0000313" key="16">
    <source>
        <dbReference type="Proteomes" id="UP001153737"/>
    </source>
</evidence>
<evidence type="ECO:0000256" key="13">
    <source>
        <dbReference type="RuleBase" id="RU365074"/>
    </source>
</evidence>
<evidence type="ECO:0000256" key="7">
    <source>
        <dbReference type="ARBA" id="ARBA00022679"/>
    </source>
</evidence>
<evidence type="ECO:0000313" key="15">
    <source>
        <dbReference type="EMBL" id="CAH1173885.1"/>
    </source>
</evidence>
<dbReference type="FunFam" id="1.10.10.2150:FF:000001">
    <property type="entry name" value="Ribosomal RNA-processing protein 8"/>
    <property type="match status" value="1"/>
</dbReference>
<gene>
    <name evidence="15" type="ORF">PHAECO_LOCUS9840</name>
</gene>
<evidence type="ECO:0000256" key="10">
    <source>
        <dbReference type="ARBA" id="ARBA00023015"/>
    </source>
</evidence>
<dbReference type="PANTHER" id="PTHR12787:SF0">
    <property type="entry name" value="RIBOSOMAL RNA-PROCESSING PROTEIN 8"/>
    <property type="match status" value="1"/>
</dbReference>
<dbReference type="Pfam" id="PF05148">
    <property type="entry name" value="Methyltransf_8"/>
    <property type="match status" value="1"/>
</dbReference>